<proteinExistence type="predicted"/>
<evidence type="ECO:0000313" key="1">
    <source>
        <dbReference type="EMBL" id="KAF1995863.1"/>
    </source>
</evidence>
<gene>
    <name evidence="1" type="ORF">P154DRAFT_580394</name>
</gene>
<reference evidence="1" key="1">
    <citation type="journal article" date="2020" name="Stud. Mycol.">
        <title>101 Dothideomycetes genomes: a test case for predicting lifestyles and emergence of pathogens.</title>
        <authorList>
            <person name="Haridas S."/>
            <person name="Albert R."/>
            <person name="Binder M."/>
            <person name="Bloem J."/>
            <person name="Labutti K."/>
            <person name="Salamov A."/>
            <person name="Andreopoulos B."/>
            <person name="Baker S."/>
            <person name="Barry K."/>
            <person name="Bills G."/>
            <person name="Bluhm B."/>
            <person name="Cannon C."/>
            <person name="Castanera R."/>
            <person name="Culley D."/>
            <person name="Daum C."/>
            <person name="Ezra D."/>
            <person name="Gonzalez J."/>
            <person name="Henrissat B."/>
            <person name="Kuo A."/>
            <person name="Liang C."/>
            <person name="Lipzen A."/>
            <person name="Lutzoni F."/>
            <person name="Magnuson J."/>
            <person name="Mondo S."/>
            <person name="Nolan M."/>
            <person name="Ohm R."/>
            <person name="Pangilinan J."/>
            <person name="Park H.-J."/>
            <person name="Ramirez L."/>
            <person name="Alfaro M."/>
            <person name="Sun H."/>
            <person name="Tritt A."/>
            <person name="Yoshinaga Y."/>
            <person name="Zwiers L.-H."/>
            <person name="Turgeon B."/>
            <person name="Goodwin S."/>
            <person name="Spatafora J."/>
            <person name="Crous P."/>
            <person name="Grigoriev I."/>
        </authorList>
    </citation>
    <scope>NUCLEOTIDE SEQUENCE</scope>
    <source>
        <strain evidence="1">CBS 123094</strain>
    </source>
</reference>
<dbReference type="EMBL" id="ML977632">
    <property type="protein sequence ID" value="KAF1995863.1"/>
    <property type="molecule type" value="Genomic_DNA"/>
</dbReference>
<accession>A0A6A5W245</accession>
<organism evidence="1 2">
    <name type="scientific">Amniculicola lignicola CBS 123094</name>
    <dbReference type="NCBI Taxonomy" id="1392246"/>
    <lineage>
        <taxon>Eukaryota</taxon>
        <taxon>Fungi</taxon>
        <taxon>Dikarya</taxon>
        <taxon>Ascomycota</taxon>
        <taxon>Pezizomycotina</taxon>
        <taxon>Dothideomycetes</taxon>
        <taxon>Pleosporomycetidae</taxon>
        <taxon>Pleosporales</taxon>
        <taxon>Amniculicolaceae</taxon>
        <taxon>Amniculicola</taxon>
    </lineage>
</organism>
<dbReference type="Proteomes" id="UP000799779">
    <property type="component" value="Unassembled WGS sequence"/>
</dbReference>
<dbReference type="OrthoDB" id="10042665at2759"/>
<dbReference type="AlphaFoldDB" id="A0A6A5W245"/>
<sequence>MPPQQTRTVDEPGDLILKEPAAETMTSTIDPGLEEVRGRTASLEQVEKSLEHDSELTIKFETLYCIDEGLETEPKIYTDEPSWIFGPRGESVLTAQFPVPDVDRYLKEKHNLAFTIEKTYLPDRQAKVVRKAFREKKALPKPEPYEGKIRFESQDMKDAIAAFYDRIPNVKKKVPNIDPRVPWIAPYVFWYHYKGLVSLKTLAKSMKKEQLQRNVVSYKSMDFLIKPGDPLVWKDKGKVEGVISETSPQSLTPQPFFDDD</sequence>
<protein>
    <submittedName>
        <fullName evidence="1">Uncharacterized protein</fullName>
    </submittedName>
</protein>
<keyword evidence="2" id="KW-1185">Reference proteome</keyword>
<name>A0A6A5W245_9PLEO</name>
<evidence type="ECO:0000313" key="2">
    <source>
        <dbReference type="Proteomes" id="UP000799779"/>
    </source>
</evidence>